<dbReference type="SMART" id="SM00343">
    <property type="entry name" value="ZnF_C2HC"/>
    <property type="match status" value="1"/>
</dbReference>
<feature type="domain" description="CCHC-type" evidence="3">
    <location>
        <begin position="211"/>
        <end position="226"/>
    </location>
</feature>
<dbReference type="SUPFAM" id="SSF57756">
    <property type="entry name" value="Retrovirus zinc finger-like domains"/>
    <property type="match status" value="1"/>
</dbReference>
<keyword evidence="4" id="KW-1185">Reference proteome</keyword>
<dbReference type="AlphaFoldDB" id="A0AAX6S319"/>
<organism evidence="4 6">
    <name type="scientific">Heterocephalus glaber</name>
    <name type="common">Naked mole rat</name>
    <dbReference type="NCBI Taxonomy" id="10181"/>
    <lineage>
        <taxon>Eukaryota</taxon>
        <taxon>Metazoa</taxon>
        <taxon>Chordata</taxon>
        <taxon>Craniata</taxon>
        <taxon>Vertebrata</taxon>
        <taxon>Euteleostomi</taxon>
        <taxon>Mammalia</taxon>
        <taxon>Eutheria</taxon>
        <taxon>Euarchontoglires</taxon>
        <taxon>Glires</taxon>
        <taxon>Rodentia</taxon>
        <taxon>Hystricomorpha</taxon>
        <taxon>Bathyergidae</taxon>
        <taxon>Heterocephalus</taxon>
    </lineage>
</organism>
<dbReference type="PANTHER" id="PTHR33166">
    <property type="entry name" value="GAG_P30 DOMAIN-CONTAINING PROTEIN"/>
    <property type="match status" value="1"/>
</dbReference>
<evidence type="ECO:0000256" key="1">
    <source>
        <dbReference type="PROSITE-ProRule" id="PRU00047"/>
    </source>
</evidence>
<dbReference type="Gene3D" id="4.10.60.10">
    <property type="entry name" value="Zinc finger, CCHC-type"/>
    <property type="match status" value="1"/>
</dbReference>
<evidence type="ECO:0000256" key="2">
    <source>
        <dbReference type="SAM" id="MobiDB-lite"/>
    </source>
</evidence>
<dbReference type="KEGG" id="hgl:106007844"/>
<dbReference type="GO" id="GO:0008270">
    <property type="term" value="F:zinc ion binding"/>
    <property type="evidence" value="ECO:0007669"/>
    <property type="project" value="UniProtKB-KW"/>
</dbReference>
<sequence length="244" mass="27621">MIVSSSSRSCLQQRSMKDSRMRPENWFLVTMVNPPPMMILSTLLFLRPSPTGTSTQQKVRRGSGSIARLCREVSKGLLKSPAAFLERIQEAFCRYTPMDPEATETKAAVIMDFVNQVAPDIRRKLQKVDRLREKSIQDLGAVAERAYNNRETAEEKQVKADNHQTRNLARILLATTVGELRECERHLRKIVAEGQGKGEHRDRPRSGKNQCAYCKEEGHWARECPKKPGSCPKAPILAMDELSD</sequence>
<dbReference type="RefSeq" id="XP_021104403.1">
    <property type="nucleotide sequence ID" value="XM_021248744.1"/>
</dbReference>
<keyword evidence="1" id="KW-0862">Zinc</keyword>
<evidence type="ECO:0000313" key="4">
    <source>
        <dbReference type="Proteomes" id="UP000694906"/>
    </source>
</evidence>
<dbReference type="GO" id="GO:0019068">
    <property type="term" value="P:virion assembly"/>
    <property type="evidence" value="ECO:0007669"/>
    <property type="project" value="InterPro"/>
</dbReference>
<dbReference type="GeneID" id="106007844"/>
<reference evidence="5 6" key="1">
    <citation type="submission" date="2025-04" db="UniProtKB">
        <authorList>
            <consortium name="RefSeq"/>
        </authorList>
    </citation>
    <scope>IDENTIFICATION</scope>
</reference>
<dbReference type="Pfam" id="PF00098">
    <property type="entry name" value="zf-CCHC"/>
    <property type="match status" value="1"/>
</dbReference>
<dbReference type="Pfam" id="PF02093">
    <property type="entry name" value="Gag_p30"/>
    <property type="match status" value="1"/>
</dbReference>
<evidence type="ECO:0000313" key="5">
    <source>
        <dbReference type="RefSeq" id="XP_021104403.1"/>
    </source>
</evidence>
<dbReference type="InterPro" id="IPR036875">
    <property type="entry name" value="Znf_CCHC_sf"/>
</dbReference>
<evidence type="ECO:0000313" key="6">
    <source>
        <dbReference type="RefSeq" id="XP_021104412.1"/>
    </source>
</evidence>
<dbReference type="PROSITE" id="PS50158">
    <property type="entry name" value="ZF_CCHC"/>
    <property type="match status" value="1"/>
</dbReference>
<evidence type="ECO:0000259" key="3">
    <source>
        <dbReference type="PROSITE" id="PS50158"/>
    </source>
</evidence>
<feature type="region of interest" description="Disordered" evidence="2">
    <location>
        <begin position="222"/>
        <end position="244"/>
    </location>
</feature>
<dbReference type="InterPro" id="IPR003036">
    <property type="entry name" value="Gag_P30"/>
</dbReference>
<keyword evidence="1" id="KW-0479">Metal-binding</keyword>
<keyword evidence="1" id="KW-0863">Zinc-finger</keyword>
<dbReference type="InterPro" id="IPR001878">
    <property type="entry name" value="Znf_CCHC"/>
</dbReference>
<dbReference type="Proteomes" id="UP000694906">
    <property type="component" value="Unplaced"/>
</dbReference>
<protein>
    <submittedName>
        <fullName evidence="5 6">Uncharacterized protein LOC106007844</fullName>
    </submittedName>
</protein>
<dbReference type="RefSeq" id="XP_021104412.1">
    <property type="nucleotide sequence ID" value="XM_021248753.1"/>
</dbReference>
<proteinExistence type="predicted"/>
<gene>
    <name evidence="5 6" type="primary">LOC106007844</name>
</gene>
<dbReference type="InterPro" id="IPR050462">
    <property type="entry name" value="Retroviral_Gag-Pol_poly"/>
</dbReference>
<accession>A0AAX6S319</accession>
<name>A0AAX6S319_HETGA</name>
<dbReference type="GO" id="GO:0003676">
    <property type="term" value="F:nucleic acid binding"/>
    <property type="evidence" value="ECO:0007669"/>
    <property type="project" value="InterPro"/>
</dbReference>